<dbReference type="Proteomes" id="UP000678499">
    <property type="component" value="Unassembled WGS sequence"/>
</dbReference>
<sequence length="139" mass="14641">MGRKVYVIGVGMTKFEKPGKHDASYVDLVRESVTDALSDAKVSYDDIKHAFVGYVGYSMSKAAANAVFSKTGKTPSDVQVVELHDCFSANELITYEALGLCPEGGAGAFIDRGDNTYGGKFVVNPSGGLISKGHPLGAT</sequence>
<dbReference type="PANTHER" id="PTHR42870">
    <property type="entry name" value="ACETYL-COA C-ACETYLTRANSFERASE"/>
    <property type="match status" value="1"/>
</dbReference>
<dbReference type="PANTHER" id="PTHR42870:SF1">
    <property type="entry name" value="NON-SPECIFIC LIPID-TRANSFER PROTEIN-LIKE 2"/>
    <property type="match status" value="1"/>
</dbReference>
<dbReference type="GO" id="GO:0016746">
    <property type="term" value="F:acyltransferase activity"/>
    <property type="evidence" value="ECO:0007669"/>
    <property type="project" value="InterPro"/>
</dbReference>
<name>A0A7R9GJ95_9CRUS</name>
<accession>A0A7R9GJ95</accession>
<dbReference type="InterPro" id="IPR055140">
    <property type="entry name" value="Thiolase_C_2"/>
</dbReference>
<organism evidence="2">
    <name type="scientific">Notodromas monacha</name>
    <dbReference type="NCBI Taxonomy" id="399045"/>
    <lineage>
        <taxon>Eukaryota</taxon>
        <taxon>Metazoa</taxon>
        <taxon>Ecdysozoa</taxon>
        <taxon>Arthropoda</taxon>
        <taxon>Crustacea</taxon>
        <taxon>Oligostraca</taxon>
        <taxon>Ostracoda</taxon>
        <taxon>Podocopa</taxon>
        <taxon>Podocopida</taxon>
        <taxon>Cypridocopina</taxon>
        <taxon>Cypridoidea</taxon>
        <taxon>Cyprididae</taxon>
        <taxon>Notodromas</taxon>
    </lineage>
</organism>
<gene>
    <name evidence="2" type="ORF">NMOB1V02_LOCUS12098</name>
</gene>
<reference evidence="2" key="1">
    <citation type="submission" date="2020-11" db="EMBL/GenBank/DDBJ databases">
        <authorList>
            <person name="Tran Van P."/>
        </authorList>
    </citation>
    <scope>NUCLEOTIDE SEQUENCE</scope>
</reference>
<dbReference type="OrthoDB" id="7359557at2759"/>
<feature type="non-terminal residue" evidence="2">
    <location>
        <position position="139"/>
    </location>
</feature>
<dbReference type="EMBL" id="OA890454">
    <property type="protein sequence ID" value="CAD7284492.1"/>
    <property type="molecule type" value="Genomic_DNA"/>
</dbReference>
<feature type="domain" description="Thiolase C-terminal" evidence="1">
    <location>
        <begin position="60"/>
        <end position="138"/>
    </location>
</feature>
<dbReference type="SUPFAM" id="SSF53901">
    <property type="entry name" value="Thiolase-like"/>
    <property type="match status" value="2"/>
</dbReference>
<evidence type="ECO:0000259" key="1">
    <source>
        <dbReference type="Pfam" id="PF22691"/>
    </source>
</evidence>
<keyword evidence="3" id="KW-1185">Reference proteome</keyword>
<dbReference type="AlphaFoldDB" id="A0A7R9GJ95"/>
<evidence type="ECO:0000313" key="2">
    <source>
        <dbReference type="EMBL" id="CAD7284492.1"/>
    </source>
</evidence>
<proteinExistence type="predicted"/>
<dbReference type="Pfam" id="PF22691">
    <property type="entry name" value="Thiolase_C_1"/>
    <property type="match status" value="1"/>
</dbReference>
<dbReference type="EMBL" id="CAJPEX010008417">
    <property type="protein sequence ID" value="CAG0924644.1"/>
    <property type="molecule type" value="Genomic_DNA"/>
</dbReference>
<dbReference type="InterPro" id="IPR016039">
    <property type="entry name" value="Thiolase-like"/>
</dbReference>
<protein>
    <recommendedName>
        <fullName evidence="1">Thiolase C-terminal domain-containing protein</fullName>
    </recommendedName>
</protein>
<dbReference type="Gene3D" id="3.40.47.10">
    <property type="match status" value="2"/>
</dbReference>
<evidence type="ECO:0000313" key="3">
    <source>
        <dbReference type="Proteomes" id="UP000678499"/>
    </source>
</evidence>